<dbReference type="GO" id="GO:0009425">
    <property type="term" value="C:bacterial-type flagellum basal body"/>
    <property type="evidence" value="ECO:0007669"/>
    <property type="project" value="InterPro"/>
</dbReference>
<dbReference type="EMBL" id="VUMY01000011">
    <property type="protein sequence ID" value="MST50009.1"/>
    <property type="molecule type" value="Genomic_DNA"/>
</dbReference>
<keyword evidence="7 10" id="KW-0283">Flagellar rotation</keyword>
<evidence type="ECO:0000256" key="1">
    <source>
        <dbReference type="ARBA" id="ARBA00002254"/>
    </source>
</evidence>
<reference evidence="12 13" key="1">
    <citation type="submission" date="2019-08" db="EMBL/GenBank/DDBJ databases">
        <title>In-depth cultivation of the pig gut microbiome towards novel bacterial diversity and tailored functional studies.</title>
        <authorList>
            <person name="Wylensek D."/>
            <person name="Hitch T.C.A."/>
            <person name="Clavel T."/>
        </authorList>
    </citation>
    <scope>NUCLEOTIDE SEQUENCE [LARGE SCALE GENOMIC DNA]</scope>
    <source>
        <strain evidence="12 13">RF-GAM-744-WT-7</strain>
    </source>
</reference>
<name>A0A7K0K3K5_9ACTO</name>
<protein>
    <recommendedName>
        <fullName evidence="10">Flagellar protein FliL</fullName>
    </recommendedName>
</protein>
<comment type="caution">
    <text evidence="12">The sequence shown here is derived from an EMBL/GenBank/DDBJ whole genome shotgun (WGS) entry which is preliminary data.</text>
</comment>
<keyword evidence="12" id="KW-0966">Cell projection</keyword>
<dbReference type="InterPro" id="IPR005503">
    <property type="entry name" value="FliL"/>
</dbReference>
<evidence type="ECO:0000256" key="4">
    <source>
        <dbReference type="ARBA" id="ARBA00022475"/>
    </source>
</evidence>
<dbReference type="GO" id="GO:0006935">
    <property type="term" value="P:chemotaxis"/>
    <property type="evidence" value="ECO:0007669"/>
    <property type="project" value="UniProtKB-KW"/>
</dbReference>
<feature type="compositionally biased region" description="Low complexity" evidence="11">
    <location>
        <begin position="1"/>
        <end position="26"/>
    </location>
</feature>
<keyword evidence="6 10" id="KW-0812">Transmembrane</keyword>
<organism evidence="12 13">
    <name type="scientific">Mobiluncus porci</name>
    <dbReference type="NCBI Taxonomy" id="2652278"/>
    <lineage>
        <taxon>Bacteria</taxon>
        <taxon>Bacillati</taxon>
        <taxon>Actinomycetota</taxon>
        <taxon>Actinomycetes</taxon>
        <taxon>Actinomycetales</taxon>
        <taxon>Actinomycetaceae</taxon>
        <taxon>Mobiluncus</taxon>
    </lineage>
</organism>
<evidence type="ECO:0000256" key="10">
    <source>
        <dbReference type="RuleBase" id="RU364125"/>
    </source>
</evidence>
<comment type="subcellular location">
    <subcellularLocation>
        <location evidence="2">Cell membrane</location>
        <topology evidence="2">Single-pass membrane protein</topology>
    </subcellularLocation>
</comment>
<keyword evidence="4 10" id="KW-1003">Cell membrane</keyword>
<proteinExistence type="inferred from homology"/>
<dbReference type="Proteomes" id="UP000442535">
    <property type="component" value="Unassembled WGS sequence"/>
</dbReference>
<evidence type="ECO:0000313" key="12">
    <source>
        <dbReference type="EMBL" id="MST50009.1"/>
    </source>
</evidence>
<keyword evidence="8 10" id="KW-1133">Transmembrane helix</keyword>
<evidence type="ECO:0000256" key="5">
    <source>
        <dbReference type="ARBA" id="ARBA00022500"/>
    </source>
</evidence>
<dbReference type="RefSeq" id="WP_154545210.1">
    <property type="nucleotide sequence ID" value="NZ_JAQYQY010000009.1"/>
</dbReference>
<evidence type="ECO:0000256" key="3">
    <source>
        <dbReference type="ARBA" id="ARBA00008281"/>
    </source>
</evidence>
<keyword evidence="12" id="KW-0282">Flagellum</keyword>
<evidence type="ECO:0000256" key="2">
    <source>
        <dbReference type="ARBA" id="ARBA00004162"/>
    </source>
</evidence>
<evidence type="ECO:0000256" key="8">
    <source>
        <dbReference type="ARBA" id="ARBA00022989"/>
    </source>
</evidence>
<keyword evidence="5 10" id="KW-0145">Chemotaxis</keyword>
<feature type="region of interest" description="Disordered" evidence="11">
    <location>
        <begin position="1"/>
        <end position="39"/>
    </location>
</feature>
<dbReference type="AlphaFoldDB" id="A0A7K0K3K5"/>
<evidence type="ECO:0000313" key="13">
    <source>
        <dbReference type="Proteomes" id="UP000442535"/>
    </source>
</evidence>
<comment type="similarity">
    <text evidence="3 10">Belongs to the FliL family.</text>
</comment>
<evidence type="ECO:0000256" key="7">
    <source>
        <dbReference type="ARBA" id="ARBA00022779"/>
    </source>
</evidence>
<keyword evidence="13" id="KW-1185">Reference proteome</keyword>
<dbReference type="GO" id="GO:0071973">
    <property type="term" value="P:bacterial-type flagellum-dependent cell motility"/>
    <property type="evidence" value="ECO:0007669"/>
    <property type="project" value="InterPro"/>
</dbReference>
<keyword evidence="12" id="KW-0969">Cilium</keyword>
<gene>
    <name evidence="12" type="ORF">FYJ63_07140</name>
</gene>
<feature type="transmembrane region" description="Helical" evidence="10">
    <location>
        <begin position="48"/>
        <end position="70"/>
    </location>
</feature>
<evidence type="ECO:0000256" key="6">
    <source>
        <dbReference type="ARBA" id="ARBA00022692"/>
    </source>
</evidence>
<dbReference type="Pfam" id="PF03748">
    <property type="entry name" value="FliL"/>
    <property type="match status" value="1"/>
</dbReference>
<comment type="function">
    <text evidence="1 10">Controls the rotational direction of flagella during chemotaxis.</text>
</comment>
<keyword evidence="9 10" id="KW-0472">Membrane</keyword>
<dbReference type="GO" id="GO:0005886">
    <property type="term" value="C:plasma membrane"/>
    <property type="evidence" value="ECO:0007669"/>
    <property type="project" value="UniProtKB-SubCell"/>
</dbReference>
<accession>A0A7K0K3K5</accession>
<evidence type="ECO:0000256" key="9">
    <source>
        <dbReference type="ARBA" id="ARBA00023136"/>
    </source>
</evidence>
<sequence length="195" mass="20151">MPVGVGAKPAGGAAKPVTKLAATPAKPATPPSEPPAGSVGKQRNILKIVLAVVLSLVLLAGLAVGVLFALKALGILGVGMNQEPTSIQSEAKLGKTTITTGEPININLKNGYLAFAATVYFDDTVNGGESGGDIDTSPARNAAYLLFKGMSVEELGKSGAIAELQEKYQDLLNKEVIPPYDGHVMAVRFTTFAYQ</sequence>
<evidence type="ECO:0000256" key="11">
    <source>
        <dbReference type="SAM" id="MobiDB-lite"/>
    </source>
</evidence>